<dbReference type="Gene3D" id="1.10.287.70">
    <property type="match status" value="1"/>
</dbReference>
<proteinExistence type="predicted"/>
<dbReference type="GO" id="GO:0016286">
    <property type="term" value="F:small conductance calcium-activated potassium channel activity"/>
    <property type="evidence" value="ECO:0007669"/>
    <property type="project" value="InterPro"/>
</dbReference>
<reference evidence="4" key="1">
    <citation type="submission" date="2017-06" db="EMBL/GenBank/DDBJ databases">
        <authorList>
            <person name="Rodrigo-Torres L."/>
            <person name="Arahal R.D."/>
            <person name="Lucena T."/>
        </authorList>
    </citation>
    <scope>NUCLEOTIDE SEQUENCE [LARGE SCALE GENOMIC DNA]</scope>
    <source>
        <strain evidence="4">CECT 9190</strain>
    </source>
</reference>
<feature type="transmembrane region" description="Helical" evidence="1">
    <location>
        <begin position="169"/>
        <end position="187"/>
    </location>
</feature>
<dbReference type="Proteomes" id="UP000195963">
    <property type="component" value="Unassembled WGS sequence"/>
</dbReference>
<keyword evidence="3" id="KW-0407">Ion channel</keyword>
<evidence type="ECO:0000259" key="2">
    <source>
        <dbReference type="Pfam" id="PF07885"/>
    </source>
</evidence>
<dbReference type="SUPFAM" id="SSF81324">
    <property type="entry name" value="Voltage-gated potassium channels"/>
    <property type="match status" value="1"/>
</dbReference>
<keyword evidence="1" id="KW-1133">Transmembrane helix</keyword>
<dbReference type="EMBL" id="FYAK01000001">
    <property type="protein sequence ID" value="SMY31722.1"/>
    <property type="molecule type" value="Genomic_DNA"/>
</dbReference>
<dbReference type="RefSeq" id="WP_087843484.1">
    <property type="nucleotide sequence ID" value="NZ_FYAK01000001.1"/>
</dbReference>
<evidence type="ECO:0000313" key="4">
    <source>
        <dbReference type="Proteomes" id="UP000195963"/>
    </source>
</evidence>
<dbReference type="AlphaFoldDB" id="A0A1Y6M558"/>
<evidence type="ECO:0000313" key="3">
    <source>
        <dbReference type="EMBL" id="SMY31722.1"/>
    </source>
</evidence>
<keyword evidence="3" id="KW-0406">Ion transport</keyword>
<keyword evidence="3" id="KW-0813">Transport</keyword>
<feature type="domain" description="Potassium channel" evidence="2">
    <location>
        <begin position="146"/>
        <end position="215"/>
    </location>
</feature>
<evidence type="ECO:0000256" key="1">
    <source>
        <dbReference type="SAM" id="Phobius"/>
    </source>
</evidence>
<sequence length="229" mass="25857">MLNKQSQHINNQNNFFYLTLALVFLLISASLDKEITSGLLQYILEAFTLMTFGICLLSLRFDKSWFRFLLSLVVAWLVAVITRAVLGAEEIEVIMLSLMFIFFYGTFRSIMRQILFTGSINTNKIIGSMALFLLLGLMWAIGYLILIHFLPESFHGINKGPWHENFADAAYFSFVTLTTLGYGDILPVTSIAKVFAYLEAIVGVFYMAIVVSSLVSSSRVQYFNDNTGD</sequence>
<dbReference type="GO" id="GO:0016020">
    <property type="term" value="C:membrane"/>
    <property type="evidence" value="ECO:0007669"/>
    <property type="project" value="InterPro"/>
</dbReference>
<feature type="transmembrane region" description="Helical" evidence="1">
    <location>
        <begin position="66"/>
        <end position="85"/>
    </location>
</feature>
<feature type="transmembrane region" description="Helical" evidence="1">
    <location>
        <begin position="91"/>
        <end position="107"/>
    </location>
</feature>
<feature type="transmembrane region" description="Helical" evidence="1">
    <location>
        <begin position="194"/>
        <end position="215"/>
    </location>
</feature>
<name>A0A1Y6M558_9GAMM</name>
<gene>
    <name evidence="3" type="ORF">PMAL9190_00162</name>
</gene>
<feature type="transmembrane region" description="Helical" evidence="1">
    <location>
        <begin position="39"/>
        <end position="59"/>
    </location>
</feature>
<accession>A0A1Y6M558</accession>
<keyword evidence="1" id="KW-0472">Membrane</keyword>
<dbReference type="PANTHER" id="PTHR10153">
    <property type="entry name" value="SMALL CONDUCTANCE CALCIUM-ACTIVATED POTASSIUM CHANNEL"/>
    <property type="match status" value="1"/>
</dbReference>
<protein>
    <submittedName>
        <fullName evidence="3">Voltage-gated potassium channel</fullName>
    </submittedName>
</protein>
<dbReference type="Pfam" id="PF07885">
    <property type="entry name" value="Ion_trans_2"/>
    <property type="match status" value="1"/>
</dbReference>
<organism evidence="3 4">
    <name type="scientific">Photobacterium malacitanum</name>
    <dbReference type="NCBI Taxonomy" id="2204294"/>
    <lineage>
        <taxon>Bacteria</taxon>
        <taxon>Pseudomonadati</taxon>
        <taxon>Pseudomonadota</taxon>
        <taxon>Gammaproteobacteria</taxon>
        <taxon>Vibrionales</taxon>
        <taxon>Vibrionaceae</taxon>
        <taxon>Photobacterium</taxon>
    </lineage>
</organism>
<feature type="transmembrane region" description="Helical" evidence="1">
    <location>
        <begin position="128"/>
        <end position="149"/>
    </location>
</feature>
<keyword evidence="1" id="KW-0812">Transmembrane</keyword>
<keyword evidence="4" id="KW-1185">Reference proteome</keyword>
<dbReference type="InterPro" id="IPR013099">
    <property type="entry name" value="K_chnl_dom"/>
</dbReference>
<dbReference type="InterPro" id="IPR015449">
    <property type="entry name" value="K_chnl_Ca-activ_SK"/>
</dbReference>